<keyword evidence="8" id="KW-0408">Iron</keyword>
<dbReference type="KEGG" id="gmw:113510172"/>
<dbReference type="PANTHER" id="PTHR10696:SF33">
    <property type="entry name" value="GAMMA-BUTYROBETAINE DIOXYGENASE"/>
    <property type="match status" value="1"/>
</dbReference>
<comment type="similarity">
    <text evidence="3">Belongs to the gamma-BBH/TMLD family.</text>
</comment>
<dbReference type="RefSeq" id="XP_026749425.2">
    <property type="nucleotide sequence ID" value="XM_026893624.3"/>
</dbReference>
<dbReference type="PANTHER" id="PTHR10696">
    <property type="entry name" value="GAMMA-BUTYROBETAINE HYDROXYLASE-RELATED"/>
    <property type="match status" value="1"/>
</dbReference>
<accession>A0A6J1W8X2</accession>
<dbReference type="GO" id="GO:0016706">
    <property type="term" value="F:2-oxoglutarate-dependent dioxygenase activity"/>
    <property type="evidence" value="ECO:0007669"/>
    <property type="project" value="UniProtKB-ARBA"/>
</dbReference>
<evidence type="ECO:0000256" key="6">
    <source>
        <dbReference type="ARBA" id="ARBA00022964"/>
    </source>
</evidence>
<feature type="domain" description="Gamma-butyrobetaine hydroxylase-like N-terminal" evidence="10">
    <location>
        <begin position="43"/>
        <end position="110"/>
    </location>
</feature>
<gene>
    <name evidence="12" type="primary">LOC113510172</name>
</gene>
<keyword evidence="5" id="KW-0124">Carnitine biosynthesis</keyword>
<dbReference type="Pfam" id="PF02668">
    <property type="entry name" value="TauD"/>
    <property type="match status" value="1"/>
</dbReference>
<organism evidence="11 12">
    <name type="scientific">Galleria mellonella</name>
    <name type="common">Greater wax moth</name>
    <dbReference type="NCBI Taxonomy" id="7137"/>
    <lineage>
        <taxon>Eukaryota</taxon>
        <taxon>Metazoa</taxon>
        <taxon>Ecdysozoa</taxon>
        <taxon>Arthropoda</taxon>
        <taxon>Hexapoda</taxon>
        <taxon>Insecta</taxon>
        <taxon>Pterygota</taxon>
        <taxon>Neoptera</taxon>
        <taxon>Endopterygota</taxon>
        <taxon>Lepidoptera</taxon>
        <taxon>Glossata</taxon>
        <taxon>Ditrysia</taxon>
        <taxon>Pyraloidea</taxon>
        <taxon>Pyralidae</taxon>
        <taxon>Galleriinae</taxon>
        <taxon>Galleria</taxon>
    </lineage>
</organism>
<dbReference type="InterPro" id="IPR050411">
    <property type="entry name" value="AlphaKG_dependent_hydroxylases"/>
</dbReference>
<dbReference type="AlphaFoldDB" id="A0A6J1W8X2"/>
<proteinExistence type="inferred from homology"/>
<dbReference type="UniPathway" id="UPA00118"/>
<dbReference type="GeneID" id="113510172"/>
<dbReference type="GO" id="GO:0045329">
    <property type="term" value="P:carnitine biosynthetic process"/>
    <property type="evidence" value="ECO:0007669"/>
    <property type="project" value="UniProtKB-UniPathway"/>
</dbReference>
<comment type="cofactor">
    <cofactor evidence="1">
        <name>Fe(2+)</name>
        <dbReference type="ChEBI" id="CHEBI:29033"/>
    </cofactor>
</comment>
<evidence type="ECO:0000256" key="4">
    <source>
        <dbReference type="ARBA" id="ARBA00022723"/>
    </source>
</evidence>
<evidence type="ECO:0000256" key="5">
    <source>
        <dbReference type="ARBA" id="ARBA00022873"/>
    </source>
</evidence>
<name>A0A6J1W8X2_GALME</name>
<dbReference type="GO" id="GO:0005739">
    <property type="term" value="C:mitochondrion"/>
    <property type="evidence" value="ECO:0007669"/>
    <property type="project" value="TreeGrafter"/>
</dbReference>
<reference evidence="12" key="1">
    <citation type="submission" date="2025-08" db="UniProtKB">
        <authorList>
            <consortium name="RefSeq"/>
        </authorList>
    </citation>
    <scope>IDENTIFICATION</scope>
    <source>
        <tissue evidence="12">Whole larvae</tissue>
    </source>
</reference>
<evidence type="ECO:0000256" key="1">
    <source>
        <dbReference type="ARBA" id="ARBA00001954"/>
    </source>
</evidence>
<dbReference type="InterPro" id="IPR003819">
    <property type="entry name" value="TauD/TfdA-like"/>
</dbReference>
<evidence type="ECO:0000259" key="9">
    <source>
        <dbReference type="Pfam" id="PF02668"/>
    </source>
</evidence>
<evidence type="ECO:0000256" key="3">
    <source>
        <dbReference type="ARBA" id="ARBA00008654"/>
    </source>
</evidence>
<protein>
    <submittedName>
        <fullName evidence="12">Gamma-butyrobetaine dioxygenase-like</fullName>
    </submittedName>
</protein>
<dbReference type="GO" id="GO:0046872">
    <property type="term" value="F:metal ion binding"/>
    <property type="evidence" value="ECO:0007669"/>
    <property type="project" value="UniProtKB-KW"/>
</dbReference>
<evidence type="ECO:0000256" key="8">
    <source>
        <dbReference type="ARBA" id="ARBA00023004"/>
    </source>
</evidence>
<keyword evidence="11" id="KW-1185">Reference proteome</keyword>
<keyword evidence="6" id="KW-0223">Dioxygenase</keyword>
<dbReference type="InterPro" id="IPR010376">
    <property type="entry name" value="GBBH-like_N"/>
</dbReference>
<comment type="pathway">
    <text evidence="2">Amine and polyamine biosynthesis; carnitine biosynthesis.</text>
</comment>
<dbReference type="CDD" id="cd00250">
    <property type="entry name" value="CAS_like"/>
    <property type="match status" value="1"/>
</dbReference>
<feature type="domain" description="TauD/TfdA-like" evidence="9">
    <location>
        <begin position="148"/>
        <end position="388"/>
    </location>
</feature>
<dbReference type="Gene3D" id="3.30.2020.30">
    <property type="match status" value="1"/>
</dbReference>
<keyword evidence="4" id="KW-0479">Metal-binding</keyword>
<evidence type="ECO:0000313" key="11">
    <source>
        <dbReference type="Proteomes" id="UP001652740"/>
    </source>
</evidence>
<dbReference type="InterPro" id="IPR042098">
    <property type="entry name" value="TauD-like_sf"/>
</dbReference>
<dbReference type="Pfam" id="PF06155">
    <property type="entry name" value="GBBH-like_N"/>
    <property type="match status" value="1"/>
</dbReference>
<dbReference type="Gene3D" id="3.60.130.10">
    <property type="entry name" value="Clavaminate synthase-like"/>
    <property type="match status" value="1"/>
</dbReference>
<dbReference type="Proteomes" id="UP001652740">
    <property type="component" value="Unplaced"/>
</dbReference>
<evidence type="ECO:0000259" key="10">
    <source>
        <dbReference type="Pfam" id="PF06155"/>
    </source>
</evidence>
<evidence type="ECO:0000256" key="2">
    <source>
        <dbReference type="ARBA" id="ARBA00005022"/>
    </source>
</evidence>
<evidence type="ECO:0000313" key="12">
    <source>
        <dbReference type="RefSeq" id="XP_026749425.2"/>
    </source>
</evidence>
<sequence>MFVLRRLHNTKQVNLIKSITENNRQHFQLKRWTHDYLTLEISGENLSFPYVWLRDNCQCEQCFHQSARSRILDWSKFDVNIKPKDVVRNGNSLQVNWNDGHTSKFELSWLKFRSFTPENQQRYIEAIYKPKKITWKGEQFQEICSKHEYDEILNSDQGLYDWLLKLSRYGVALIQNTPNSETAIDAIVERIGFTRRTHYGVKFVVQHVPNTSNVAYQSSNLQMHIDLPYYEYCPGANLLHCLVQTKSFGGENLLSDGHFIAEYMKENYPAQYKLLTELEVEWSDIGEEDSNEFFKLYRAPVICLDKYGAVTRINFSVPQRGSYFPGSIDMVKPWYEAHGLFLALNHQFSAKFKTKEGDILAFDNIRLLHGRNAYEDNNNNVRKLIGAYLDWDEIYSRLRCLKVKLKKDDVVY</sequence>
<dbReference type="InterPro" id="IPR038492">
    <property type="entry name" value="GBBH-like_N_sf"/>
</dbReference>
<dbReference type="SUPFAM" id="SSF51197">
    <property type="entry name" value="Clavaminate synthase-like"/>
    <property type="match status" value="1"/>
</dbReference>
<evidence type="ECO:0000256" key="7">
    <source>
        <dbReference type="ARBA" id="ARBA00023002"/>
    </source>
</evidence>
<dbReference type="FunCoup" id="A0A6J1W8X2">
    <property type="interactions" value="73"/>
</dbReference>
<keyword evidence="7" id="KW-0560">Oxidoreductase</keyword>
<dbReference type="InParanoid" id="A0A6J1W8X2"/>